<dbReference type="EMBL" id="CP109966">
    <property type="protein sequence ID" value="WAJ71889.1"/>
    <property type="molecule type" value="Genomic_DNA"/>
</dbReference>
<protein>
    <submittedName>
        <fullName evidence="7">MFS transporter</fullName>
    </submittedName>
</protein>
<dbReference type="Gene3D" id="1.20.1250.20">
    <property type="entry name" value="MFS general substrate transporter like domains"/>
    <property type="match status" value="2"/>
</dbReference>
<feature type="transmembrane region" description="Helical" evidence="5">
    <location>
        <begin position="12"/>
        <end position="32"/>
    </location>
</feature>
<comment type="similarity">
    <text evidence="1">Belongs to the sodium:galactoside symporter (TC 2.A.2) family.</text>
</comment>
<gene>
    <name evidence="7" type="ORF">OLW01_14265</name>
</gene>
<evidence type="ECO:0000259" key="6">
    <source>
        <dbReference type="PROSITE" id="PS50850"/>
    </source>
</evidence>
<organism evidence="7 8">
    <name type="scientific">Catenovulum adriaticum</name>
    <dbReference type="NCBI Taxonomy" id="2984846"/>
    <lineage>
        <taxon>Bacteria</taxon>
        <taxon>Pseudomonadati</taxon>
        <taxon>Pseudomonadota</taxon>
        <taxon>Gammaproteobacteria</taxon>
        <taxon>Alteromonadales</taxon>
        <taxon>Alteromonadaceae</taxon>
        <taxon>Catenovulum</taxon>
    </lineage>
</organism>
<dbReference type="InterPro" id="IPR039672">
    <property type="entry name" value="MFS_2"/>
</dbReference>
<feature type="transmembrane region" description="Helical" evidence="5">
    <location>
        <begin position="400"/>
        <end position="423"/>
    </location>
</feature>
<dbReference type="CDD" id="cd17332">
    <property type="entry name" value="MFS_MelB_like"/>
    <property type="match status" value="1"/>
</dbReference>
<evidence type="ECO:0000313" key="7">
    <source>
        <dbReference type="EMBL" id="WAJ71889.1"/>
    </source>
</evidence>
<dbReference type="Proteomes" id="UP001163726">
    <property type="component" value="Plasmid pCadTS8_1"/>
</dbReference>
<feature type="transmembrane region" description="Helical" evidence="5">
    <location>
        <begin position="109"/>
        <end position="129"/>
    </location>
</feature>
<feature type="transmembrane region" description="Helical" evidence="5">
    <location>
        <begin position="38"/>
        <end position="57"/>
    </location>
</feature>
<dbReference type="PANTHER" id="PTHR11328:SF24">
    <property type="entry name" value="MAJOR FACILITATOR SUPERFAMILY (MFS) PROFILE DOMAIN-CONTAINING PROTEIN"/>
    <property type="match status" value="1"/>
</dbReference>
<evidence type="ECO:0000256" key="4">
    <source>
        <dbReference type="ARBA" id="ARBA00023136"/>
    </source>
</evidence>
<evidence type="ECO:0000313" key="8">
    <source>
        <dbReference type="Proteomes" id="UP001163726"/>
    </source>
</evidence>
<evidence type="ECO:0000256" key="2">
    <source>
        <dbReference type="ARBA" id="ARBA00022692"/>
    </source>
</evidence>
<dbReference type="InterPro" id="IPR036259">
    <property type="entry name" value="MFS_trans_sf"/>
</dbReference>
<reference evidence="7" key="1">
    <citation type="submission" date="2022-10" db="EMBL/GenBank/DDBJ databases">
        <title>Catenovulum adriacola sp. nov. isolated in the Harbour of Susak.</title>
        <authorList>
            <person name="Schoch T."/>
            <person name="Reich S.J."/>
            <person name="Stoeferle S."/>
            <person name="Flaiz M."/>
            <person name="Kazda M."/>
            <person name="Riedel C.U."/>
            <person name="Duerre P."/>
        </authorList>
    </citation>
    <scope>NUCLEOTIDE SEQUENCE</scope>
    <source>
        <strain evidence="7">TS8</strain>
        <plasmid evidence="7">pCadTS8_1</plasmid>
    </source>
</reference>
<feature type="transmembrane region" description="Helical" evidence="5">
    <location>
        <begin position="78"/>
        <end position="97"/>
    </location>
</feature>
<dbReference type="SUPFAM" id="SSF103473">
    <property type="entry name" value="MFS general substrate transporter"/>
    <property type="match status" value="1"/>
</dbReference>
<accession>A0ABY7AQX8</accession>
<evidence type="ECO:0000256" key="3">
    <source>
        <dbReference type="ARBA" id="ARBA00022989"/>
    </source>
</evidence>
<proteinExistence type="inferred from homology"/>
<feature type="transmembrane region" description="Helical" evidence="5">
    <location>
        <begin position="365"/>
        <end position="388"/>
    </location>
</feature>
<dbReference type="InterPro" id="IPR001927">
    <property type="entry name" value="Na/Gal_symport"/>
</dbReference>
<feature type="domain" description="Major facilitator superfamily (MFS) profile" evidence="6">
    <location>
        <begin position="1"/>
        <end position="427"/>
    </location>
</feature>
<dbReference type="PANTHER" id="PTHR11328">
    <property type="entry name" value="MAJOR FACILITATOR SUPERFAMILY DOMAIN-CONTAINING PROTEIN"/>
    <property type="match status" value="1"/>
</dbReference>
<evidence type="ECO:0000256" key="1">
    <source>
        <dbReference type="ARBA" id="ARBA00009617"/>
    </source>
</evidence>
<feature type="transmembrane region" description="Helical" evidence="5">
    <location>
        <begin position="267"/>
        <end position="287"/>
    </location>
</feature>
<feature type="transmembrane region" description="Helical" evidence="5">
    <location>
        <begin position="319"/>
        <end position="344"/>
    </location>
</feature>
<feature type="transmembrane region" description="Helical" evidence="5">
    <location>
        <begin position="294"/>
        <end position="313"/>
    </location>
</feature>
<evidence type="ECO:0000256" key="5">
    <source>
        <dbReference type="SAM" id="Phobius"/>
    </source>
</evidence>
<dbReference type="NCBIfam" id="TIGR00792">
    <property type="entry name" value="gph"/>
    <property type="match status" value="1"/>
</dbReference>
<keyword evidence="4 5" id="KW-0472">Membrane</keyword>
<geneLocation type="plasmid" evidence="7 8">
    <name>pCadTS8_1</name>
</geneLocation>
<sequence>MNQKLTIKEKLGYGLGDTACNIVFQIVANFMLIFYTDVFGISAAAAGTLMLVVRLFDGVTDPIMGGVADRTKTRFGTYRPYLLLMAIPYGALAIAAFTTPDLAQDNKLVYAYITYALLMTCYTAINIPYSALGGVMTSDPTERASLQSFRFAMAMSGGVVVVWALPQMLDTFKEFGQQAAYQYAMGILALLAVICFFICFFLTKEREQTKETHKSNMAQDFFNLFKNDQWVLMVVITLFVLTLIGLRSAIAPHYVKYYLGDESLTSAFLTMGMVAAVLGALCTHFLSKKFGKKVLFQVGLVSGVLSHAILFILPATQVSLIFVAFFIANFVHMIVTPLMFSMIADTVDYGHLKTGKRSMAMTFSGHLLAIKFGFAIGGATAGWMLSAYEYVPNQAQSSEALFGILMGFAAVPAALLFVAAFIMTKYNLTETKLFEVQKKLKEV</sequence>
<feature type="transmembrane region" description="Helical" evidence="5">
    <location>
        <begin position="230"/>
        <end position="255"/>
    </location>
</feature>
<name>A0ABY7AQX8_9ALTE</name>
<keyword evidence="2 5" id="KW-0812">Transmembrane</keyword>
<keyword evidence="7" id="KW-0614">Plasmid</keyword>
<keyword evidence="8" id="KW-1185">Reference proteome</keyword>
<dbReference type="PROSITE" id="PS50850">
    <property type="entry name" value="MFS"/>
    <property type="match status" value="1"/>
</dbReference>
<keyword evidence="3 5" id="KW-1133">Transmembrane helix</keyword>
<dbReference type="RefSeq" id="WP_268076610.1">
    <property type="nucleotide sequence ID" value="NZ_CP109966.1"/>
</dbReference>
<feature type="transmembrane region" description="Helical" evidence="5">
    <location>
        <begin position="181"/>
        <end position="202"/>
    </location>
</feature>
<dbReference type="Pfam" id="PF13347">
    <property type="entry name" value="MFS_2"/>
    <property type="match status" value="1"/>
</dbReference>
<feature type="transmembrane region" description="Helical" evidence="5">
    <location>
        <begin position="149"/>
        <end position="169"/>
    </location>
</feature>
<dbReference type="InterPro" id="IPR020846">
    <property type="entry name" value="MFS_dom"/>
</dbReference>